<accession>A0AAU8JDV8</accession>
<sequence length="145" mass="15989">MDSPTIPGEKLALINPHRWAEISGGDKAFEIKLLAIYLEQTEGYLADLKKGLINYYAVLVAKLAHQIKGASANVGIEDIAEIARSLQANAKSHHIKVADGLIGELNQLNSLLQQLKNYVADLKLRNGSSAEYREHLGKISRWQTT</sequence>
<dbReference type="PROSITE" id="PS50894">
    <property type="entry name" value="HPT"/>
    <property type="match status" value="1"/>
</dbReference>
<evidence type="ECO:0000256" key="1">
    <source>
        <dbReference type="PROSITE-ProRule" id="PRU00110"/>
    </source>
</evidence>
<dbReference type="RefSeq" id="WP_082348872.1">
    <property type="nucleotide sequence ID" value="NZ_CP159837.1"/>
</dbReference>
<organism evidence="3">
    <name type="scientific">Planktothricoides raciborskii GIHE-MW2</name>
    <dbReference type="NCBI Taxonomy" id="2792601"/>
    <lineage>
        <taxon>Bacteria</taxon>
        <taxon>Bacillati</taxon>
        <taxon>Cyanobacteriota</taxon>
        <taxon>Cyanophyceae</taxon>
        <taxon>Oscillatoriophycideae</taxon>
        <taxon>Oscillatoriales</taxon>
        <taxon>Oscillatoriaceae</taxon>
        <taxon>Planktothricoides</taxon>
    </lineage>
</organism>
<dbReference type="InterPro" id="IPR008207">
    <property type="entry name" value="Sig_transdc_His_kin_Hpt_dom"/>
</dbReference>
<keyword evidence="1" id="KW-0597">Phosphoprotein</keyword>
<feature type="domain" description="HPt" evidence="2">
    <location>
        <begin position="26"/>
        <end position="122"/>
    </location>
</feature>
<evidence type="ECO:0000313" key="3">
    <source>
        <dbReference type="EMBL" id="XCM36929.1"/>
    </source>
</evidence>
<dbReference type="EMBL" id="CP159837">
    <property type="protein sequence ID" value="XCM36929.1"/>
    <property type="molecule type" value="Genomic_DNA"/>
</dbReference>
<feature type="modified residue" description="Phosphohistidine" evidence="1">
    <location>
        <position position="65"/>
    </location>
</feature>
<dbReference type="GO" id="GO:0000160">
    <property type="term" value="P:phosphorelay signal transduction system"/>
    <property type="evidence" value="ECO:0007669"/>
    <property type="project" value="InterPro"/>
</dbReference>
<dbReference type="Pfam" id="PF01627">
    <property type="entry name" value="Hpt"/>
    <property type="match status" value="1"/>
</dbReference>
<dbReference type="InterPro" id="IPR036641">
    <property type="entry name" value="HPT_dom_sf"/>
</dbReference>
<protein>
    <submittedName>
        <fullName evidence="3">Hpt domain-containing protein</fullName>
    </submittedName>
</protein>
<evidence type="ECO:0000259" key="2">
    <source>
        <dbReference type="PROSITE" id="PS50894"/>
    </source>
</evidence>
<dbReference type="Gene3D" id="1.20.120.160">
    <property type="entry name" value="HPT domain"/>
    <property type="match status" value="1"/>
</dbReference>
<gene>
    <name evidence="3" type="ORF">ABWT76_005722</name>
</gene>
<name>A0AAU8JDV8_9CYAN</name>
<dbReference type="CDD" id="cd00088">
    <property type="entry name" value="HPT"/>
    <property type="match status" value="1"/>
</dbReference>
<proteinExistence type="predicted"/>
<reference evidence="3" key="1">
    <citation type="submission" date="2024-07" db="EMBL/GenBank/DDBJ databases">
        <authorList>
            <person name="Kim Y.J."/>
            <person name="Jeong J.Y."/>
        </authorList>
    </citation>
    <scope>NUCLEOTIDE SEQUENCE</scope>
    <source>
        <strain evidence="3">GIHE-MW2</strain>
    </source>
</reference>
<dbReference type="SUPFAM" id="SSF47226">
    <property type="entry name" value="Histidine-containing phosphotransfer domain, HPT domain"/>
    <property type="match status" value="1"/>
</dbReference>
<dbReference type="AlphaFoldDB" id="A0AAU8JDV8"/>